<sequence length="465" mass="53387">MDENQYKLIQNTQILKVAWVVLQVAHEGTEVVKESKLQVLQTQFELLRMGEDECFNDFEIKLMDIVNQSHQLGDPYSDRRIKQKIMRSLPNRFESKVMALEENSEYKDMKPGEVIGRLLAYEFRKCLISTPPKKQNGIALKTSKDEKEAKKNDLDEDLALFMKRFKRVMKFGKKDFGSKGQNFKKKGSYNKFEPRKEKTERKGVCCFECGGIGHFAPECANHIEKKKGKVMAATWSENSDDSIEGDESSDDEELMANLLAFASSHKSKSASEREEMSQEENDSSGEESDSSSNFINGFVEKKVLAKYHAEFNDLAIKSTRKIKMLREENLELSSHNDHLSEQVEKFKKMEDKLREELVLSKRNEEVLKRELDESLESLARMDSSTKKLDHILGVGKSPCDKRGLGYEDGKKISTSNKTVFVKSLRNEETSFVQIPRKKLELGQCSNAQVKKVPRRQPQAQPNWVP</sequence>
<comment type="caution">
    <text evidence="5">The sequence shown here is derived from an EMBL/GenBank/DDBJ whole genome shotgun (WGS) entry which is preliminary data.</text>
</comment>
<dbReference type="EMBL" id="JAUESC010000386">
    <property type="protein sequence ID" value="KAK0576621.1"/>
    <property type="molecule type" value="Genomic_DNA"/>
</dbReference>
<evidence type="ECO:0000256" key="1">
    <source>
        <dbReference type="PROSITE-ProRule" id="PRU00047"/>
    </source>
</evidence>
<name>A0AA39RN97_ACESA</name>
<keyword evidence="6" id="KW-1185">Reference proteome</keyword>
<dbReference type="GO" id="GO:0003676">
    <property type="term" value="F:nucleic acid binding"/>
    <property type="evidence" value="ECO:0007669"/>
    <property type="project" value="InterPro"/>
</dbReference>
<keyword evidence="1" id="KW-0863">Zinc-finger</keyword>
<dbReference type="Pfam" id="PF14223">
    <property type="entry name" value="Retrotran_gag_2"/>
    <property type="match status" value="1"/>
</dbReference>
<protein>
    <recommendedName>
        <fullName evidence="4">CCHC-type domain-containing protein</fullName>
    </recommendedName>
</protein>
<dbReference type="SUPFAM" id="SSF57756">
    <property type="entry name" value="Retrovirus zinc finger-like domains"/>
    <property type="match status" value="1"/>
</dbReference>
<keyword evidence="1" id="KW-0479">Metal-binding</keyword>
<accession>A0AA39RN97</accession>
<feature type="coiled-coil region" evidence="2">
    <location>
        <begin position="322"/>
        <end position="370"/>
    </location>
</feature>
<evidence type="ECO:0000259" key="4">
    <source>
        <dbReference type="PROSITE" id="PS50158"/>
    </source>
</evidence>
<dbReference type="InterPro" id="IPR036875">
    <property type="entry name" value="Znf_CCHC_sf"/>
</dbReference>
<dbReference type="PANTHER" id="PTHR35317">
    <property type="entry name" value="OS04G0629600 PROTEIN"/>
    <property type="match status" value="1"/>
</dbReference>
<dbReference type="AlphaFoldDB" id="A0AA39RN97"/>
<evidence type="ECO:0000256" key="3">
    <source>
        <dbReference type="SAM" id="MobiDB-lite"/>
    </source>
</evidence>
<reference evidence="5" key="1">
    <citation type="journal article" date="2022" name="Plant J.">
        <title>Strategies of tolerance reflected in two North American maple genomes.</title>
        <authorList>
            <person name="McEvoy S.L."/>
            <person name="Sezen U.U."/>
            <person name="Trouern-Trend A."/>
            <person name="McMahon S.M."/>
            <person name="Schaberg P.G."/>
            <person name="Yang J."/>
            <person name="Wegrzyn J.L."/>
            <person name="Swenson N.G."/>
        </authorList>
    </citation>
    <scope>NUCLEOTIDE SEQUENCE</scope>
    <source>
        <strain evidence="5">NS2018</strain>
    </source>
</reference>
<dbReference type="Proteomes" id="UP001168877">
    <property type="component" value="Unassembled WGS sequence"/>
</dbReference>
<gene>
    <name evidence="5" type="ORF">LWI29_020731</name>
</gene>
<keyword evidence="1" id="KW-0862">Zinc</keyword>
<feature type="compositionally biased region" description="Acidic residues" evidence="3">
    <location>
        <begin position="277"/>
        <end position="289"/>
    </location>
</feature>
<dbReference type="GO" id="GO:0008270">
    <property type="term" value="F:zinc ion binding"/>
    <property type="evidence" value="ECO:0007669"/>
    <property type="project" value="UniProtKB-KW"/>
</dbReference>
<feature type="region of interest" description="Disordered" evidence="3">
    <location>
        <begin position="265"/>
        <end position="292"/>
    </location>
</feature>
<reference evidence="5" key="2">
    <citation type="submission" date="2023-06" db="EMBL/GenBank/DDBJ databases">
        <authorList>
            <person name="Swenson N.G."/>
            <person name="Wegrzyn J.L."/>
            <person name="Mcevoy S.L."/>
        </authorList>
    </citation>
    <scope>NUCLEOTIDE SEQUENCE</scope>
    <source>
        <strain evidence="5">NS2018</strain>
        <tissue evidence="5">Leaf</tissue>
    </source>
</reference>
<dbReference type="PROSITE" id="PS50158">
    <property type="entry name" value="ZF_CCHC"/>
    <property type="match status" value="1"/>
</dbReference>
<evidence type="ECO:0000256" key="2">
    <source>
        <dbReference type="SAM" id="Coils"/>
    </source>
</evidence>
<dbReference type="PANTHER" id="PTHR35317:SF23">
    <property type="entry name" value="OS04G0629600 PROTEIN"/>
    <property type="match status" value="1"/>
</dbReference>
<evidence type="ECO:0000313" key="6">
    <source>
        <dbReference type="Proteomes" id="UP001168877"/>
    </source>
</evidence>
<evidence type="ECO:0000313" key="5">
    <source>
        <dbReference type="EMBL" id="KAK0576621.1"/>
    </source>
</evidence>
<proteinExistence type="predicted"/>
<dbReference type="InterPro" id="IPR001878">
    <property type="entry name" value="Znf_CCHC"/>
</dbReference>
<organism evidence="5 6">
    <name type="scientific">Acer saccharum</name>
    <name type="common">Sugar maple</name>
    <dbReference type="NCBI Taxonomy" id="4024"/>
    <lineage>
        <taxon>Eukaryota</taxon>
        <taxon>Viridiplantae</taxon>
        <taxon>Streptophyta</taxon>
        <taxon>Embryophyta</taxon>
        <taxon>Tracheophyta</taxon>
        <taxon>Spermatophyta</taxon>
        <taxon>Magnoliopsida</taxon>
        <taxon>eudicotyledons</taxon>
        <taxon>Gunneridae</taxon>
        <taxon>Pentapetalae</taxon>
        <taxon>rosids</taxon>
        <taxon>malvids</taxon>
        <taxon>Sapindales</taxon>
        <taxon>Sapindaceae</taxon>
        <taxon>Hippocastanoideae</taxon>
        <taxon>Acereae</taxon>
        <taxon>Acer</taxon>
    </lineage>
</organism>
<feature type="domain" description="CCHC-type" evidence="4">
    <location>
        <begin position="206"/>
        <end position="219"/>
    </location>
</feature>
<keyword evidence="2" id="KW-0175">Coiled coil</keyword>